<dbReference type="EMBL" id="CP029684">
    <property type="protein sequence ID" value="QAS69330.1"/>
    <property type="molecule type" value="Genomic_DNA"/>
</dbReference>
<dbReference type="Gene3D" id="3.90.550.10">
    <property type="entry name" value="Spore Coat Polysaccharide Biosynthesis Protein SpsA, Chain A"/>
    <property type="match status" value="1"/>
</dbReference>
<organism evidence="2 3">
    <name type="scientific">Oenococcus sicerae</name>
    <dbReference type="NCBI Taxonomy" id="2203724"/>
    <lineage>
        <taxon>Bacteria</taxon>
        <taxon>Bacillati</taxon>
        <taxon>Bacillota</taxon>
        <taxon>Bacilli</taxon>
        <taxon>Lactobacillales</taxon>
        <taxon>Lactobacillaceae</taxon>
        <taxon>Oenococcus</taxon>
    </lineage>
</organism>
<evidence type="ECO:0000313" key="3">
    <source>
        <dbReference type="Proteomes" id="UP000286907"/>
    </source>
</evidence>
<gene>
    <name evidence="2" type="ORF">DLJ48_01725</name>
</gene>
<dbReference type="InterPro" id="IPR050834">
    <property type="entry name" value="Glycosyltransf_2"/>
</dbReference>
<dbReference type="PANTHER" id="PTHR43685:SF2">
    <property type="entry name" value="GLYCOSYLTRANSFERASE 2-LIKE DOMAIN-CONTAINING PROTEIN"/>
    <property type="match status" value="1"/>
</dbReference>
<evidence type="ECO:0000313" key="2">
    <source>
        <dbReference type="EMBL" id="QAS69330.1"/>
    </source>
</evidence>
<dbReference type="InterPro" id="IPR001173">
    <property type="entry name" value="Glyco_trans_2-like"/>
</dbReference>
<sequence>MTLYIRTSIIIPTRNNEGTIFSTLKSVFDEIQANDEVIVVLNGSTDNTETIINQFSNDSRLKIIFSEPGRSRARNSGLHIAGGEFINFLDSDDEFIKGHVSRATNFLDNNPSYFAFADESLICQRDNKTKISIPYTDQINVHDLINTNIFEIASVVFRNRHIVYFLDSLEFNEDHIFWIENLLHKKVYFQKQVGSQKKITGQNTMLNYRSEMIGTRIVISAILQRDYGIIVEPNFFKTSWNIIKFLKCKAHLHQDLRALLYSEYKYQYLFASVLIHLPIFKFLIANRLKNHG</sequence>
<reference evidence="2 3" key="1">
    <citation type="journal article" date="2019" name="Syst. Appl. Microbiol.">
        <title>Oenococcus sicerae sp. nov., isolated from French cider.</title>
        <authorList>
            <person name="Cousin F.J."/>
            <person name="Le Guellec R."/>
            <person name="Chagnot C."/>
            <person name="Goux D."/>
            <person name="Dalmasso M."/>
            <person name="Laplace J.M."/>
            <person name="Cretenet M."/>
        </authorList>
    </citation>
    <scope>NUCLEOTIDE SEQUENCE [LARGE SCALE GENOMIC DNA]</scope>
    <source>
        <strain evidence="2 3">UCMA 15228</strain>
    </source>
</reference>
<protein>
    <submittedName>
        <fullName evidence="2">Glycosyltransferase family 2 protein</fullName>
    </submittedName>
</protein>
<dbReference type="PANTHER" id="PTHR43685">
    <property type="entry name" value="GLYCOSYLTRANSFERASE"/>
    <property type="match status" value="1"/>
</dbReference>
<name>A0ABX5QKT8_9LACO</name>
<feature type="domain" description="Glycosyltransferase 2-like" evidence="1">
    <location>
        <begin position="8"/>
        <end position="115"/>
    </location>
</feature>
<dbReference type="RefSeq" id="WP_128685342.1">
    <property type="nucleotide sequence ID" value="NZ_CP029684.2"/>
</dbReference>
<accession>A0ABX5QKT8</accession>
<proteinExistence type="predicted"/>
<dbReference type="Pfam" id="PF00535">
    <property type="entry name" value="Glycos_transf_2"/>
    <property type="match status" value="1"/>
</dbReference>
<dbReference type="InterPro" id="IPR029044">
    <property type="entry name" value="Nucleotide-diphossugar_trans"/>
</dbReference>
<dbReference type="Proteomes" id="UP000286907">
    <property type="component" value="Chromosome"/>
</dbReference>
<evidence type="ECO:0000259" key="1">
    <source>
        <dbReference type="Pfam" id="PF00535"/>
    </source>
</evidence>
<dbReference type="SUPFAM" id="SSF53448">
    <property type="entry name" value="Nucleotide-diphospho-sugar transferases"/>
    <property type="match status" value="1"/>
</dbReference>
<keyword evidence="3" id="KW-1185">Reference proteome</keyword>
<dbReference type="CDD" id="cd00761">
    <property type="entry name" value="Glyco_tranf_GTA_type"/>
    <property type="match status" value="1"/>
</dbReference>